<sequence>MSVKRYKPTTAGRRISSVDDFSDITKTTPEKKLTIKRKKFSGRTNGKITVRHRGGGARQRIRLVDFKCDKFDVPAIVASIEYDPNRGARLALLHYADGEKRYIVAPIGLGVGNTVISSLQKGEIQTGNRFKLEHIPIGMEIYNIELKPGKGGQIVRGAGTFAQLMAVEGSYATIRLPSGEVRMVPKHCMATLGHVSNPDRRLIRWGKAGRMRHRGWRPTVRGKAMNPVDHPHGGGEGRNSIGLKRPKTPTGKPALGVKTRKKQASTKLIIQRRKRGRFIGGN</sequence>
<evidence type="ECO:0000313" key="10">
    <source>
        <dbReference type="Proteomes" id="UP000033935"/>
    </source>
</evidence>
<evidence type="ECO:0000256" key="5">
    <source>
        <dbReference type="HAMAP-Rule" id="MF_01320"/>
    </source>
</evidence>
<accession>A0A0G0MIA2</accession>
<dbReference type="Gene3D" id="2.30.30.30">
    <property type="match status" value="1"/>
</dbReference>
<dbReference type="InterPro" id="IPR014722">
    <property type="entry name" value="Rib_uL2_dom2"/>
</dbReference>
<dbReference type="InterPro" id="IPR012340">
    <property type="entry name" value="NA-bd_OB-fold"/>
</dbReference>
<dbReference type="SUPFAM" id="SSF50249">
    <property type="entry name" value="Nucleic acid-binding proteins"/>
    <property type="match status" value="1"/>
</dbReference>
<dbReference type="InterPro" id="IPR008991">
    <property type="entry name" value="Translation_prot_SH3-like_sf"/>
</dbReference>
<dbReference type="EMBL" id="LBWG01000019">
    <property type="protein sequence ID" value="KKR03774.1"/>
    <property type="molecule type" value="Genomic_DNA"/>
</dbReference>
<comment type="caution">
    <text evidence="9">The sequence shown here is derived from an EMBL/GenBank/DDBJ whole genome shotgun (WGS) entry which is preliminary data.</text>
</comment>
<dbReference type="SUPFAM" id="SSF50104">
    <property type="entry name" value="Translation proteins SH3-like domain"/>
    <property type="match status" value="1"/>
</dbReference>
<organism evidence="9 10">
    <name type="scientific">Candidatus Uhrbacteria bacterium GW2011_GWF2_39_13</name>
    <dbReference type="NCBI Taxonomy" id="1618995"/>
    <lineage>
        <taxon>Bacteria</taxon>
        <taxon>Candidatus Uhriibacteriota</taxon>
    </lineage>
</organism>
<evidence type="ECO:0000259" key="8">
    <source>
        <dbReference type="SMART" id="SM01383"/>
    </source>
</evidence>
<dbReference type="GO" id="GO:0015934">
    <property type="term" value="C:large ribosomal subunit"/>
    <property type="evidence" value="ECO:0007669"/>
    <property type="project" value="InterPro"/>
</dbReference>
<dbReference type="PANTHER" id="PTHR13691:SF5">
    <property type="entry name" value="LARGE RIBOSOMAL SUBUNIT PROTEIN UL2M"/>
    <property type="match status" value="1"/>
</dbReference>
<dbReference type="GO" id="GO:0002181">
    <property type="term" value="P:cytoplasmic translation"/>
    <property type="evidence" value="ECO:0007669"/>
    <property type="project" value="TreeGrafter"/>
</dbReference>
<dbReference type="FunFam" id="4.10.950.10:FF:000001">
    <property type="entry name" value="50S ribosomal protein L2"/>
    <property type="match status" value="1"/>
</dbReference>
<evidence type="ECO:0000256" key="1">
    <source>
        <dbReference type="ARBA" id="ARBA00005636"/>
    </source>
</evidence>
<evidence type="ECO:0000256" key="6">
    <source>
        <dbReference type="SAM" id="MobiDB-lite"/>
    </source>
</evidence>
<dbReference type="PANTHER" id="PTHR13691">
    <property type="entry name" value="RIBOSOMAL PROTEIN L2"/>
    <property type="match status" value="1"/>
</dbReference>
<dbReference type="AlphaFoldDB" id="A0A0G0MIA2"/>
<evidence type="ECO:0000313" key="9">
    <source>
        <dbReference type="EMBL" id="KKR03774.1"/>
    </source>
</evidence>
<dbReference type="SMART" id="SM01382">
    <property type="entry name" value="Ribosomal_L2_C"/>
    <property type="match status" value="1"/>
</dbReference>
<keyword evidence="5" id="KW-0694">RNA-binding</keyword>
<evidence type="ECO:0000256" key="2">
    <source>
        <dbReference type="ARBA" id="ARBA00022980"/>
    </source>
</evidence>
<gene>
    <name evidence="5" type="primary">rplB</name>
    <name evidence="9" type="ORF">UT30_C0019G0010</name>
</gene>
<dbReference type="Pfam" id="PF03947">
    <property type="entry name" value="Ribosomal_L2_C"/>
    <property type="match status" value="1"/>
</dbReference>
<dbReference type="InterPro" id="IPR014726">
    <property type="entry name" value="Ribosomal_uL2_dom3"/>
</dbReference>
<dbReference type="GO" id="GO:0003735">
    <property type="term" value="F:structural constituent of ribosome"/>
    <property type="evidence" value="ECO:0007669"/>
    <property type="project" value="InterPro"/>
</dbReference>
<evidence type="ECO:0000256" key="3">
    <source>
        <dbReference type="ARBA" id="ARBA00023274"/>
    </source>
</evidence>
<comment type="similarity">
    <text evidence="1 5">Belongs to the universal ribosomal protein uL2 family.</text>
</comment>
<dbReference type="InterPro" id="IPR022666">
    <property type="entry name" value="Ribosomal_uL2_RNA-bd_dom"/>
</dbReference>
<evidence type="ECO:0000256" key="4">
    <source>
        <dbReference type="ARBA" id="ARBA00035242"/>
    </source>
</evidence>
<dbReference type="Gene3D" id="4.10.950.10">
    <property type="entry name" value="Ribosomal protein L2, domain 3"/>
    <property type="match status" value="1"/>
</dbReference>
<name>A0A0G0MIA2_9BACT</name>
<feature type="domain" description="Large ribosomal subunit protein uL2 RNA-binding" evidence="8">
    <location>
        <begin position="42"/>
        <end position="117"/>
    </location>
</feature>
<dbReference type="NCBIfam" id="TIGR01171">
    <property type="entry name" value="rplB_bact"/>
    <property type="match status" value="1"/>
</dbReference>
<keyword evidence="3 5" id="KW-0687">Ribonucleoprotein</keyword>
<protein>
    <recommendedName>
        <fullName evidence="4 5">Large ribosomal subunit protein uL2</fullName>
    </recommendedName>
</protein>
<dbReference type="GO" id="GO:0019843">
    <property type="term" value="F:rRNA binding"/>
    <property type="evidence" value="ECO:0007669"/>
    <property type="project" value="UniProtKB-UniRule"/>
</dbReference>
<feature type="region of interest" description="Disordered" evidence="6">
    <location>
        <begin position="220"/>
        <end position="264"/>
    </location>
</feature>
<feature type="domain" description="Large ribosomal subunit protein uL2 C-terminal" evidence="7">
    <location>
        <begin position="124"/>
        <end position="253"/>
    </location>
</feature>
<proteinExistence type="inferred from homology"/>
<comment type="function">
    <text evidence="5">One of the primary rRNA binding proteins. Required for association of the 30S and 50S subunits to form the 70S ribosome, for tRNA binding and peptide bond formation. It has been suggested to have peptidyltransferase activity; this is somewhat controversial. Makes several contacts with the 16S rRNA in the 70S ribosome.</text>
</comment>
<dbReference type="GO" id="GO:0016740">
    <property type="term" value="F:transferase activity"/>
    <property type="evidence" value="ECO:0007669"/>
    <property type="project" value="InterPro"/>
</dbReference>
<dbReference type="InterPro" id="IPR022669">
    <property type="entry name" value="Ribosomal_uL2_C"/>
</dbReference>
<dbReference type="FunFam" id="2.30.30.30:FF:000001">
    <property type="entry name" value="50S ribosomal protein L2"/>
    <property type="match status" value="1"/>
</dbReference>
<dbReference type="InterPro" id="IPR002171">
    <property type="entry name" value="Ribosomal_uL2"/>
</dbReference>
<reference evidence="9 10" key="1">
    <citation type="journal article" date="2015" name="Nature">
        <title>rRNA introns, odd ribosomes, and small enigmatic genomes across a large radiation of phyla.</title>
        <authorList>
            <person name="Brown C.T."/>
            <person name="Hug L.A."/>
            <person name="Thomas B.C."/>
            <person name="Sharon I."/>
            <person name="Castelle C.J."/>
            <person name="Singh A."/>
            <person name="Wilkins M.J."/>
            <person name="Williams K.H."/>
            <person name="Banfield J.F."/>
        </authorList>
    </citation>
    <scope>NUCLEOTIDE SEQUENCE [LARGE SCALE GENOMIC DNA]</scope>
</reference>
<evidence type="ECO:0000259" key="7">
    <source>
        <dbReference type="SMART" id="SM01382"/>
    </source>
</evidence>
<dbReference type="Pfam" id="PF00181">
    <property type="entry name" value="Ribosomal_L2_N"/>
    <property type="match status" value="1"/>
</dbReference>
<dbReference type="PIRSF" id="PIRSF002158">
    <property type="entry name" value="Ribosomal_L2"/>
    <property type="match status" value="1"/>
</dbReference>
<dbReference type="SMART" id="SM01383">
    <property type="entry name" value="Ribosomal_L2"/>
    <property type="match status" value="1"/>
</dbReference>
<keyword evidence="2 5" id="KW-0689">Ribosomal protein</keyword>
<comment type="subunit">
    <text evidence="5">Part of the 50S ribosomal subunit. Forms a bridge to the 30S subunit in the 70S ribosome.</text>
</comment>
<dbReference type="Proteomes" id="UP000033935">
    <property type="component" value="Unassembled WGS sequence"/>
</dbReference>
<dbReference type="HAMAP" id="MF_01320_B">
    <property type="entry name" value="Ribosomal_uL2_B"/>
    <property type="match status" value="1"/>
</dbReference>
<dbReference type="InterPro" id="IPR005880">
    <property type="entry name" value="Ribosomal_uL2_bac/org-type"/>
</dbReference>
<dbReference type="Gene3D" id="2.40.50.140">
    <property type="entry name" value="Nucleic acid-binding proteins"/>
    <property type="match status" value="1"/>
</dbReference>
<keyword evidence="5" id="KW-0699">rRNA-binding</keyword>
<dbReference type="PATRIC" id="fig|1618995.3.peg.802"/>